<dbReference type="GO" id="GO:0061685">
    <property type="term" value="F:diphthine methylesterase activity"/>
    <property type="evidence" value="ECO:0007669"/>
    <property type="project" value="TreeGrafter"/>
</dbReference>
<dbReference type="Proteomes" id="UP000182658">
    <property type="component" value="Unassembled WGS sequence"/>
</dbReference>
<dbReference type="AlphaFoldDB" id="A0A1J7IGG6"/>
<evidence type="ECO:0000313" key="4">
    <source>
        <dbReference type="EMBL" id="OIW26799.1"/>
    </source>
</evidence>
<sequence length="407" mass="43836">MENAGTQIVSRRSLTLELPPSCLEFSPLLPSYFLVGTYNLQTSGEEAGEHEPSVGPQRRNGSIVVYEVAGQDIVHVHTESRPAAILDLRFQTCSGKEDIVGVVSSTATLELFRFSSSLSGPPSLTLLGTLRLPGIGEDVLFLQFAWHPTIPDTVAIVTSQGGVHILQVGSDYRTSLATEDPIILHSLEAWCVTLSPTVSITGQSEPPAFTIYTGGDDSLLQYATCIVKEQLPQDDASLSIELPHSPVSVRGHDAGVTAILPLPCGNDIVVTGSYDDHIRVYSIQPLHETLGLRKASLLAETNLGGGVWRLRLIKCDRGGQGRGAGTWKALILASCMHAGARIVQIRGSDDNIGNVELEILGRFEEHKSMNYASDFQPGTNVDGPGELVCVSTSFYDKLLCLWTFKLG</sequence>
<dbReference type="STRING" id="1408157.A0A1J7IGG6"/>
<keyword evidence="5" id="KW-1185">Reference proteome</keyword>
<gene>
    <name evidence="4" type="ORF">CONLIGDRAFT_656110</name>
</gene>
<dbReference type="InterPro" id="IPR015943">
    <property type="entry name" value="WD40/YVTN_repeat-like_dom_sf"/>
</dbReference>
<dbReference type="InterPro" id="IPR036322">
    <property type="entry name" value="WD40_repeat_dom_sf"/>
</dbReference>
<evidence type="ECO:0000256" key="1">
    <source>
        <dbReference type="ARBA" id="ARBA00022574"/>
    </source>
</evidence>
<dbReference type="FunCoup" id="A0A1J7IGG6">
    <property type="interactions" value="129"/>
</dbReference>
<evidence type="ECO:0000256" key="2">
    <source>
        <dbReference type="ARBA" id="ARBA00022737"/>
    </source>
</evidence>
<dbReference type="GO" id="GO:0005737">
    <property type="term" value="C:cytoplasm"/>
    <property type="evidence" value="ECO:0007669"/>
    <property type="project" value="TreeGrafter"/>
</dbReference>
<protein>
    <recommendedName>
        <fullName evidence="6">WD40 repeat-like protein</fullName>
    </recommendedName>
</protein>
<accession>A0A1J7IGG6</accession>
<keyword evidence="2" id="KW-0677">Repeat</keyword>
<dbReference type="PANTHER" id="PTHR46042">
    <property type="entry name" value="DIPHTHINE METHYLTRANSFERASE"/>
    <property type="match status" value="1"/>
</dbReference>
<dbReference type="SUPFAM" id="SSF50978">
    <property type="entry name" value="WD40 repeat-like"/>
    <property type="match status" value="1"/>
</dbReference>
<dbReference type="InParanoid" id="A0A1J7IGG6"/>
<name>A0A1J7IGG6_9PEZI</name>
<organism evidence="4 5">
    <name type="scientific">Coniochaeta ligniaria NRRL 30616</name>
    <dbReference type="NCBI Taxonomy" id="1408157"/>
    <lineage>
        <taxon>Eukaryota</taxon>
        <taxon>Fungi</taxon>
        <taxon>Dikarya</taxon>
        <taxon>Ascomycota</taxon>
        <taxon>Pezizomycotina</taxon>
        <taxon>Sordariomycetes</taxon>
        <taxon>Sordariomycetidae</taxon>
        <taxon>Coniochaetales</taxon>
        <taxon>Coniochaetaceae</taxon>
        <taxon>Coniochaeta</taxon>
    </lineage>
</organism>
<dbReference type="InterPro" id="IPR052415">
    <property type="entry name" value="Diphthine_MTase"/>
</dbReference>
<evidence type="ECO:0000313" key="5">
    <source>
        <dbReference type="Proteomes" id="UP000182658"/>
    </source>
</evidence>
<keyword evidence="1" id="KW-0853">WD repeat</keyword>
<evidence type="ECO:0008006" key="6">
    <source>
        <dbReference type="Google" id="ProtNLM"/>
    </source>
</evidence>
<dbReference type="Gene3D" id="2.130.10.10">
    <property type="entry name" value="YVTN repeat-like/Quinoprotein amine dehydrogenase"/>
    <property type="match status" value="1"/>
</dbReference>
<reference evidence="4 5" key="1">
    <citation type="submission" date="2016-10" db="EMBL/GenBank/DDBJ databases">
        <title>Draft genome sequence of Coniochaeta ligniaria NRRL30616, a lignocellulolytic fungus for bioabatement of inhibitors in plant biomass hydrolysates.</title>
        <authorList>
            <consortium name="DOE Joint Genome Institute"/>
            <person name="Jimenez D.J."/>
            <person name="Hector R.E."/>
            <person name="Riley R."/>
            <person name="Sun H."/>
            <person name="Grigoriev I.V."/>
            <person name="Van Elsas J.D."/>
            <person name="Nichols N.N."/>
        </authorList>
    </citation>
    <scope>NUCLEOTIDE SEQUENCE [LARGE SCALE GENOMIC DNA]</scope>
    <source>
        <strain evidence="4 5">NRRL 30616</strain>
    </source>
</reference>
<dbReference type="PANTHER" id="PTHR46042:SF1">
    <property type="entry name" value="DIPHTHINE METHYLTRANSFERASE"/>
    <property type="match status" value="1"/>
</dbReference>
<evidence type="ECO:0000256" key="3">
    <source>
        <dbReference type="ARBA" id="ARBA00043952"/>
    </source>
</evidence>
<dbReference type="EMBL" id="KV875100">
    <property type="protein sequence ID" value="OIW26799.1"/>
    <property type="molecule type" value="Genomic_DNA"/>
</dbReference>
<dbReference type="GO" id="GO:0017183">
    <property type="term" value="P:protein histidyl modification to diphthamide"/>
    <property type="evidence" value="ECO:0007669"/>
    <property type="project" value="TreeGrafter"/>
</dbReference>
<proteinExistence type="predicted"/>
<comment type="pathway">
    <text evidence="3">Protein modification.</text>
</comment>
<dbReference type="OrthoDB" id="1930760at2759"/>